<dbReference type="STRING" id="69279.BG36_10990"/>
<dbReference type="Proteomes" id="UP000294958">
    <property type="component" value="Unassembled WGS sequence"/>
</dbReference>
<evidence type="ECO:0000259" key="3">
    <source>
        <dbReference type="PROSITE" id="PS51186"/>
    </source>
</evidence>
<dbReference type="InterPro" id="IPR016181">
    <property type="entry name" value="Acyl_CoA_acyltransferase"/>
</dbReference>
<comment type="caution">
    <text evidence="4">The sequence shown here is derived from an EMBL/GenBank/DDBJ whole genome shotgun (WGS) entry which is preliminary data.</text>
</comment>
<gene>
    <name evidence="4" type="ORF">BG36_10990</name>
    <name evidence="5" type="ORF">DES43_12721</name>
</gene>
<evidence type="ECO:0000313" key="4">
    <source>
        <dbReference type="EMBL" id="EXL03955.1"/>
    </source>
</evidence>
<proteinExistence type="predicted"/>
<name>A0A011V676_9HYPH</name>
<dbReference type="HOGENOM" id="CLU_013985_21_2_5"/>
<dbReference type="EMBL" id="JENY01000023">
    <property type="protein sequence ID" value="EXL03955.1"/>
    <property type="molecule type" value="Genomic_DNA"/>
</dbReference>
<evidence type="ECO:0000256" key="2">
    <source>
        <dbReference type="ARBA" id="ARBA00023315"/>
    </source>
</evidence>
<dbReference type="PANTHER" id="PTHR43800:SF1">
    <property type="entry name" value="PEPTIDYL-LYSINE N-ACETYLTRANSFERASE YJAB"/>
    <property type="match status" value="1"/>
</dbReference>
<keyword evidence="2" id="KW-0012">Acyltransferase</keyword>
<dbReference type="Proteomes" id="UP000019849">
    <property type="component" value="Unassembled WGS sequence"/>
</dbReference>
<feature type="domain" description="N-acetyltransferase" evidence="3">
    <location>
        <begin position="6"/>
        <end position="142"/>
    </location>
</feature>
<reference evidence="4 6" key="1">
    <citation type="submission" date="2014-02" db="EMBL/GenBank/DDBJ databases">
        <title>Aquamicrobium defluvii Genome sequencing.</title>
        <authorList>
            <person name="Wang X."/>
        </authorList>
    </citation>
    <scope>NUCLEOTIDE SEQUENCE [LARGE SCALE GENOMIC DNA]</scope>
    <source>
        <strain evidence="4 6">W13Z1</strain>
    </source>
</reference>
<evidence type="ECO:0000313" key="5">
    <source>
        <dbReference type="EMBL" id="TDR32443.1"/>
    </source>
</evidence>
<accession>A0A011V676</accession>
<dbReference type="PANTHER" id="PTHR43800">
    <property type="entry name" value="PEPTIDYL-LYSINE N-ACETYLTRANSFERASE YJAB"/>
    <property type="match status" value="1"/>
</dbReference>
<dbReference type="GO" id="GO:0016747">
    <property type="term" value="F:acyltransferase activity, transferring groups other than amino-acyl groups"/>
    <property type="evidence" value="ECO:0007669"/>
    <property type="project" value="InterPro"/>
</dbReference>
<keyword evidence="1 4" id="KW-0808">Transferase</keyword>
<dbReference type="PROSITE" id="PS51186">
    <property type="entry name" value="GNAT"/>
    <property type="match status" value="1"/>
</dbReference>
<dbReference type="Pfam" id="PF13508">
    <property type="entry name" value="Acetyltransf_7"/>
    <property type="match status" value="1"/>
</dbReference>
<reference evidence="5 7" key="2">
    <citation type="submission" date="2019-03" db="EMBL/GenBank/DDBJ databases">
        <title>Genomic Encyclopedia of Type Strains, Phase IV (KMG-IV): sequencing the most valuable type-strain genomes for metagenomic binning, comparative biology and taxonomic classification.</title>
        <authorList>
            <person name="Goeker M."/>
        </authorList>
    </citation>
    <scope>NUCLEOTIDE SEQUENCE [LARGE SCALE GENOMIC DNA]</scope>
    <source>
        <strain evidence="5 7">DSM 11603</strain>
    </source>
</reference>
<sequence>MTQNDVIIRPFNLASDTRTLSAIWLEASLIAHPFIGRQRLLEQRLLIEDKYLPGSETWVACQGNKSLGFISLLDKFIGGIFVEPGQQGKGVGRQLISYVLERKGELSLEVYTQNEQAVRFYTSLGFREVSRRPYDDEGMPFENARLTLST</sequence>
<dbReference type="CDD" id="cd04301">
    <property type="entry name" value="NAT_SF"/>
    <property type="match status" value="1"/>
</dbReference>
<dbReference type="SUPFAM" id="SSF55729">
    <property type="entry name" value="Acyl-CoA N-acyltransferases (Nat)"/>
    <property type="match status" value="1"/>
</dbReference>
<keyword evidence="7" id="KW-1185">Reference proteome</keyword>
<dbReference type="Gene3D" id="3.40.630.30">
    <property type="match status" value="1"/>
</dbReference>
<dbReference type="eggNOG" id="COG0456">
    <property type="taxonomic scope" value="Bacteria"/>
</dbReference>
<protein>
    <submittedName>
        <fullName evidence="4 5">Acetyltransferase</fullName>
    </submittedName>
</protein>
<dbReference type="PATRIC" id="fig|69279.3.peg.3292"/>
<evidence type="ECO:0000313" key="6">
    <source>
        <dbReference type="Proteomes" id="UP000019849"/>
    </source>
</evidence>
<organism evidence="4 6">
    <name type="scientific">Aquamicrobium defluvii</name>
    <dbReference type="NCBI Taxonomy" id="69279"/>
    <lineage>
        <taxon>Bacteria</taxon>
        <taxon>Pseudomonadati</taxon>
        <taxon>Pseudomonadota</taxon>
        <taxon>Alphaproteobacteria</taxon>
        <taxon>Hyphomicrobiales</taxon>
        <taxon>Phyllobacteriaceae</taxon>
        <taxon>Aquamicrobium</taxon>
    </lineage>
</organism>
<evidence type="ECO:0000256" key="1">
    <source>
        <dbReference type="ARBA" id="ARBA00022679"/>
    </source>
</evidence>
<dbReference type="RefSeq" id="WP_035029209.1">
    <property type="nucleotide sequence ID" value="NZ_KK073895.1"/>
</dbReference>
<dbReference type="AlphaFoldDB" id="A0A011V676"/>
<dbReference type="EMBL" id="SNZF01000027">
    <property type="protein sequence ID" value="TDR32443.1"/>
    <property type="molecule type" value="Genomic_DNA"/>
</dbReference>
<dbReference type="InterPro" id="IPR000182">
    <property type="entry name" value="GNAT_dom"/>
</dbReference>
<evidence type="ECO:0000313" key="7">
    <source>
        <dbReference type="Proteomes" id="UP000294958"/>
    </source>
</evidence>
<dbReference type="OrthoDB" id="6172743at2"/>